<dbReference type="InterPro" id="IPR007803">
    <property type="entry name" value="Asp/Arg/Pro-Hydrxlase"/>
</dbReference>
<evidence type="ECO:0000313" key="3">
    <source>
        <dbReference type="Proteomes" id="UP000533533"/>
    </source>
</evidence>
<gene>
    <name evidence="2" type="ORF">FHX59_002816</name>
</gene>
<dbReference type="RefSeq" id="WP_243413127.1">
    <property type="nucleotide sequence ID" value="NZ_JACHVZ010000007.1"/>
</dbReference>
<reference evidence="2 3" key="1">
    <citation type="submission" date="2020-08" db="EMBL/GenBank/DDBJ databases">
        <title>Genomic Encyclopedia of Type Strains, Phase IV (KMG-V): Genome sequencing to study the core and pangenomes of soil and plant-associated prokaryotes.</title>
        <authorList>
            <person name="Whitman W."/>
        </authorList>
    </citation>
    <scope>NUCLEOTIDE SEQUENCE [LARGE SCALE GENOMIC DNA]</scope>
    <source>
        <strain evidence="2 3">SRMrh-85</strain>
    </source>
</reference>
<feature type="domain" description="Aspartyl/asparaginy/proline hydroxylase" evidence="1">
    <location>
        <begin position="103"/>
        <end position="208"/>
    </location>
</feature>
<evidence type="ECO:0000259" key="1">
    <source>
        <dbReference type="Pfam" id="PF05118"/>
    </source>
</evidence>
<dbReference type="Gene3D" id="2.60.120.330">
    <property type="entry name" value="B-lactam Antibiotic, Isopenicillin N Synthase, Chain"/>
    <property type="match status" value="1"/>
</dbReference>
<proteinExistence type="predicted"/>
<accession>A0ABR6FP63</accession>
<dbReference type="SUPFAM" id="SSF51197">
    <property type="entry name" value="Clavaminate synthase-like"/>
    <property type="match status" value="1"/>
</dbReference>
<dbReference type="InterPro" id="IPR027443">
    <property type="entry name" value="IPNS-like_sf"/>
</dbReference>
<comment type="caution">
    <text evidence="2">The sequence shown here is derived from an EMBL/GenBank/DDBJ whole genome shotgun (WGS) entry which is preliminary data.</text>
</comment>
<dbReference type="Pfam" id="PF05118">
    <property type="entry name" value="Asp_Arg_Hydrox"/>
    <property type="match status" value="1"/>
</dbReference>
<name>A0ABR6FP63_9BURK</name>
<organism evidence="2 3">
    <name type="scientific">Paraburkholderia silvatlantica</name>
    <dbReference type="NCBI Taxonomy" id="321895"/>
    <lineage>
        <taxon>Bacteria</taxon>
        <taxon>Pseudomonadati</taxon>
        <taxon>Pseudomonadota</taxon>
        <taxon>Betaproteobacteria</taxon>
        <taxon>Burkholderiales</taxon>
        <taxon>Burkholderiaceae</taxon>
        <taxon>Paraburkholderia</taxon>
    </lineage>
</organism>
<sequence>MLAALNASFMSLPKHFGVTMRNFQKIAEGLQVRPLLNALYRKADLWKADDFLRKFPQGPFGETDTIYLRFQDQVNVDTEEELELYKQNKLAGHDLHECPWRAEADALPEARQHIMSLMSALGATRLGRCMINRIKPGGRIFPHADSKWHAEYWDRYHLVLQSGPGNTFRCADEQVWMREGEIWWFQNALEHEVINNSDNDRIHLIMDLRF</sequence>
<dbReference type="EMBL" id="JACHVZ010000007">
    <property type="protein sequence ID" value="MBB2928394.1"/>
    <property type="molecule type" value="Genomic_DNA"/>
</dbReference>
<evidence type="ECO:0000313" key="2">
    <source>
        <dbReference type="EMBL" id="MBB2928394.1"/>
    </source>
</evidence>
<keyword evidence="3" id="KW-1185">Reference proteome</keyword>
<dbReference type="Proteomes" id="UP000533533">
    <property type="component" value="Unassembled WGS sequence"/>
</dbReference>
<protein>
    <recommendedName>
        <fullName evidence="1">Aspartyl/asparaginy/proline hydroxylase domain-containing protein</fullName>
    </recommendedName>
</protein>